<evidence type="ECO:0000259" key="14">
    <source>
        <dbReference type="Pfam" id="PF01729"/>
    </source>
</evidence>
<dbReference type="InterPro" id="IPR027277">
    <property type="entry name" value="NadC/ModD"/>
</dbReference>
<name>A0A7Y0FP50_9BACT</name>
<evidence type="ECO:0000256" key="2">
    <source>
        <dbReference type="ARBA" id="ARBA00004893"/>
    </source>
</evidence>
<keyword evidence="17" id="KW-1185">Reference proteome</keyword>
<evidence type="ECO:0000256" key="11">
    <source>
        <dbReference type="ARBA" id="ARBA00069173"/>
    </source>
</evidence>
<dbReference type="FunFam" id="3.20.20.70:FF:000030">
    <property type="entry name" value="Nicotinate-nucleotide pyrophosphorylase, carboxylating"/>
    <property type="match status" value="1"/>
</dbReference>
<feature type="domain" description="Quinolinate phosphoribosyl transferase C-terminal" evidence="14">
    <location>
        <begin position="118"/>
        <end position="287"/>
    </location>
</feature>
<comment type="function">
    <text evidence="1">Involved in the catabolism of quinolinic acid (QA).</text>
</comment>
<keyword evidence="7 12" id="KW-0328">Glycosyltransferase</keyword>
<evidence type="ECO:0000256" key="5">
    <source>
        <dbReference type="ARBA" id="ARBA00011944"/>
    </source>
</evidence>
<dbReference type="Pfam" id="PF02749">
    <property type="entry name" value="QRPTase_N"/>
    <property type="match status" value="1"/>
</dbReference>
<dbReference type="InterPro" id="IPR036068">
    <property type="entry name" value="Nicotinate_pribotase-like_C"/>
</dbReference>
<feature type="binding site" evidence="13">
    <location>
        <begin position="139"/>
        <end position="141"/>
    </location>
    <ligand>
        <name>substrate</name>
    </ligand>
</feature>
<dbReference type="InterPro" id="IPR013785">
    <property type="entry name" value="Aldolase_TIM"/>
</dbReference>
<dbReference type="FunFam" id="3.90.1170.20:FF:000001">
    <property type="entry name" value="Nicotinate-nucleotide diphosphorylase (Carboxylating)"/>
    <property type="match status" value="1"/>
</dbReference>
<dbReference type="GO" id="GO:0004514">
    <property type="term" value="F:nicotinate-nucleotide diphosphorylase (carboxylating) activity"/>
    <property type="evidence" value="ECO:0007669"/>
    <property type="project" value="UniProtKB-EC"/>
</dbReference>
<feature type="binding site" evidence="13">
    <location>
        <begin position="272"/>
        <end position="274"/>
    </location>
    <ligand>
        <name>substrate</name>
    </ligand>
</feature>
<comment type="similarity">
    <text evidence="3 12">Belongs to the NadC/ModD family.</text>
</comment>
<evidence type="ECO:0000313" key="17">
    <source>
        <dbReference type="Proteomes" id="UP000559626"/>
    </source>
</evidence>
<proteinExistence type="inferred from homology"/>
<accession>A0A7Y0FP50</accession>
<dbReference type="RefSeq" id="WP_169532867.1">
    <property type="nucleotide sequence ID" value="NZ_JABBGH010000003.1"/>
</dbReference>
<feature type="binding site" evidence="13">
    <location>
        <position position="106"/>
    </location>
    <ligand>
        <name>substrate</name>
    </ligand>
</feature>
<dbReference type="InterPro" id="IPR002638">
    <property type="entry name" value="Quinolinate_PRibosylTrfase_C"/>
</dbReference>
<dbReference type="Gene3D" id="3.20.20.70">
    <property type="entry name" value="Aldolase class I"/>
    <property type="match status" value="1"/>
</dbReference>
<protein>
    <recommendedName>
        <fullName evidence="11">Probable nicotinate-nucleotide pyrophosphorylase [carboxylating]</fullName>
        <ecNumber evidence="5">2.4.2.19</ecNumber>
    </recommendedName>
    <alternativeName>
        <fullName evidence="9">Quinolinate phosphoribosyltransferase [decarboxylating]</fullName>
    </alternativeName>
</protein>
<feature type="binding site" evidence="13">
    <location>
        <position position="206"/>
    </location>
    <ligand>
        <name>substrate</name>
    </ligand>
</feature>
<evidence type="ECO:0000256" key="13">
    <source>
        <dbReference type="PIRSR" id="PIRSR006250-1"/>
    </source>
</evidence>
<evidence type="ECO:0000256" key="8">
    <source>
        <dbReference type="ARBA" id="ARBA00022679"/>
    </source>
</evidence>
<dbReference type="InterPro" id="IPR004393">
    <property type="entry name" value="NadC"/>
</dbReference>
<dbReference type="PIRSF" id="PIRSF006250">
    <property type="entry name" value="NadC_ModD"/>
    <property type="match status" value="1"/>
</dbReference>
<evidence type="ECO:0000256" key="10">
    <source>
        <dbReference type="ARBA" id="ARBA00047445"/>
    </source>
</evidence>
<dbReference type="SUPFAM" id="SSF54675">
    <property type="entry name" value="Nicotinate/Quinolinate PRTase N-terminal domain-like"/>
    <property type="match status" value="1"/>
</dbReference>
<feature type="binding site" evidence="13">
    <location>
        <position position="163"/>
    </location>
    <ligand>
        <name>substrate</name>
    </ligand>
</feature>
<dbReference type="NCBIfam" id="TIGR00078">
    <property type="entry name" value="nadC"/>
    <property type="match status" value="1"/>
</dbReference>
<comment type="caution">
    <text evidence="16">The sequence shown here is derived from an EMBL/GenBank/DDBJ whole genome shotgun (WGS) entry which is preliminary data.</text>
</comment>
<dbReference type="EMBL" id="JABBGH010000003">
    <property type="protein sequence ID" value="NML67185.1"/>
    <property type="molecule type" value="Genomic_DNA"/>
</dbReference>
<dbReference type="Pfam" id="PF01729">
    <property type="entry name" value="QRPTase_C"/>
    <property type="match status" value="1"/>
</dbReference>
<feature type="domain" description="Quinolinate phosphoribosyl transferase N-terminal" evidence="15">
    <location>
        <begin position="32"/>
        <end position="116"/>
    </location>
</feature>
<evidence type="ECO:0000313" key="16">
    <source>
        <dbReference type="EMBL" id="NML67185.1"/>
    </source>
</evidence>
<keyword evidence="6" id="KW-0662">Pyridine nucleotide biosynthesis</keyword>
<comment type="subunit">
    <text evidence="4">Hexamer formed by 3 homodimers.</text>
</comment>
<dbReference type="EC" id="2.4.2.19" evidence="5"/>
<keyword evidence="8 12" id="KW-0808">Transferase</keyword>
<dbReference type="PANTHER" id="PTHR32179">
    <property type="entry name" value="NICOTINATE-NUCLEOTIDE PYROPHOSPHORYLASE [CARBOXYLATING]"/>
    <property type="match status" value="1"/>
</dbReference>
<reference evidence="16 17" key="1">
    <citation type="submission" date="2020-04" db="EMBL/GenBank/DDBJ databases">
        <title>Hymenobacter polaris sp. nov., isolated from Arctic soil.</title>
        <authorList>
            <person name="Dahal R.H."/>
        </authorList>
    </citation>
    <scope>NUCLEOTIDE SEQUENCE [LARGE SCALE GENOMIC DNA]</scope>
    <source>
        <strain evidence="16 17">RP-2-7</strain>
    </source>
</reference>
<comment type="catalytic activity">
    <reaction evidence="10">
        <text>nicotinate beta-D-ribonucleotide + CO2 + diphosphate = quinolinate + 5-phospho-alpha-D-ribose 1-diphosphate + 2 H(+)</text>
        <dbReference type="Rhea" id="RHEA:12733"/>
        <dbReference type="ChEBI" id="CHEBI:15378"/>
        <dbReference type="ChEBI" id="CHEBI:16526"/>
        <dbReference type="ChEBI" id="CHEBI:29959"/>
        <dbReference type="ChEBI" id="CHEBI:33019"/>
        <dbReference type="ChEBI" id="CHEBI:57502"/>
        <dbReference type="ChEBI" id="CHEBI:58017"/>
        <dbReference type="EC" id="2.4.2.19"/>
    </reaction>
</comment>
<evidence type="ECO:0000259" key="15">
    <source>
        <dbReference type="Pfam" id="PF02749"/>
    </source>
</evidence>
<evidence type="ECO:0000256" key="4">
    <source>
        <dbReference type="ARBA" id="ARBA00011218"/>
    </source>
</evidence>
<dbReference type="SUPFAM" id="SSF51690">
    <property type="entry name" value="Nicotinate/Quinolinate PRTase C-terminal domain-like"/>
    <property type="match status" value="1"/>
</dbReference>
<dbReference type="UniPathway" id="UPA00253">
    <property type="reaction ID" value="UER00331"/>
</dbReference>
<evidence type="ECO:0000256" key="6">
    <source>
        <dbReference type="ARBA" id="ARBA00022642"/>
    </source>
</evidence>
<sequence>MLAYPSAPYLTTEALTAFIRAALAEDVGDGDHSTLASIPAEARNRARLLVKDEGVLAGVALTRLILQEVDKELEMTELLPDGSRVRHGDVAFTVAGPARSILTAERLLLNCMQRMSGIATYTAQLTAYLAGTKARLLDTRKTTPGFRLCEKWAVLIGGGVNHRYGLFDMIMLKDNHVDYAGGITAAVQATHAYLARTGRQLAIEVETRTLGEVQEALTVGGIDRILLDNMSPAQLREAVALVAGRVPTEASGGITEAALPEIAATGVDFISVGALTHSAPILDLSLKAY</sequence>
<feature type="binding site" evidence="13">
    <location>
        <position position="228"/>
    </location>
    <ligand>
        <name>substrate</name>
    </ligand>
</feature>
<dbReference type="Proteomes" id="UP000559626">
    <property type="component" value="Unassembled WGS sequence"/>
</dbReference>
<dbReference type="AlphaFoldDB" id="A0A7Y0FP50"/>
<feature type="binding site" evidence="13">
    <location>
        <position position="173"/>
    </location>
    <ligand>
        <name>substrate</name>
    </ligand>
</feature>
<dbReference type="CDD" id="cd01572">
    <property type="entry name" value="QPRTase"/>
    <property type="match status" value="1"/>
</dbReference>
<dbReference type="GO" id="GO:0005737">
    <property type="term" value="C:cytoplasm"/>
    <property type="evidence" value="ECO:0007669"/>
    <property type="project" value="TreeGrafter"/>
</dbReference>
<evidence type="ECO:0000256" key="7">
    <source>
        <dbReference type="ARBA" id="ARBA00022676"/>
    </source>
</evidence>
<dbReference type="Gene3D" id="3.90.1170.20">
    <property type="entry name" value="Quinolinate phosphoribosyl transferase, N-terminal domain"/>
    <property type="match status" value="1"/>
</dbReference>
<organism evidence="16 17">
    <name type="scientific">Hymenobacter polaris</name>
    <dbReference type="NCBI Taxonomy" id="2682546"/>
    <lineage>
        <taxon>Bacteria</taxon>
        <taxon>Pseudomonadati</taxon>
        <taxon>Bacteroidota</taxon>
        <taxon>Cytophagia</taxon>
        <taxon>Cytophagales</taxon>
        <taxon>Hymenobacteraceae</taxon>
        <taxon>Hymenobacter</taxon>
    </lineage>
</organism>
<dbReference type="InterPro" id="IPR037128">
    <property type="entry name" value="Quinolinate_PRibosylTase_N_sf"/>
</dbReference>
<comment type="pathway">
    <text evidence="2">Cofactor biosynthesis; NAD(+) biosynthesis; nicotinate D-ribonucleotide from quinolinate: step 1/1.</text>
</comment>
<gene>
    <name evidence="16" type="primary">nadC</name>
    <name evidence="16" type="ORF">HHL22_18425</name>
</gene>
<dbReference type="PANTHER" id="PTHR32179:SF3">
    <property type="entry name" value="NICOTINATE-NUCLEOTIDE PYROPHOSPHORYLASE [CARBOXYLATING]"/>
    <property type="match status" value="1"/>
</dbReference>
<dbReference type="GO" id="GO:0034213">
    <property type="term" value="P:quinolinate catabolic process"/>
    <property type="evidence" value="ECO:0007669"/>
    <property type="project" value="TreeGrafter"/>
</dbReference>
<evidence type="ECO:0000256" key="3">
    <source>
        <dbReference type="ARBA" id="ARBA00009400"/>
    </source>
</evidence>
<dbReference type="GO" id="GO:0009435">
    <property type="term" value="P:NAD+ biosynthetic process"/>
    <property type="evidence" value="ECO:0007669"/>
    <property type="project" value="UniProtKB-UniPathway"/>
</dbReference>
<feature type="binding site" evidence="13">
    <location>
        <begin position="251"/>
        <end position="253"/>
    </location>
    <ligand>
        <name>substrate</name>
    </ligand>
</feature>
<evidence type="ECO:0000256" key="1">
    <source>
        <dbReference type="ARBA" id="ARBA00003237"/>
    </source>
</evidence>
<evidence type="ECO:0000256" key="9">
    <source>
        <dbReference type="ARBA" id="ARBA00033102"/>
    </source>
</evidence>
<evidence type="ECO:0000256" key="12">
    <source>
        <dbReference type="PIRNR" id="PIRNR006250"/>
    </source>
</evidence>
<dbReference type="InterPro" id="IPR022412">
    <property type="entry name" value="Quinolinate_PRibosylTrfase_N"/>
</dbReference>